<dbReference type="PANTHER" id="PTHR30474:SF14">
    <property type="entry name" value="CELL CYCLE PROTEIN"/>
    <property type="match status" value="1"/>
</dbReference>
<dbReference type="EMBL" id="JBDJAW010000008">
    <property type="protein sequence ID" value="MEN3536064.1"/>
    <property type="molecule type" value="Genomic_DNA"/>
</dbReference>
<evidence type="ECO:0000256" key="5">
    <source>
        <dbReference type="ARBA" id="ARBA00022989"/>
    </source>
</evidence>
<evidence type="ECO:0000256" key="7">
    <source>
        <dbReference type="ARBA" id="ARBA00044770"/>
    </source>
</evidence>
<evidence type="ECO:0000256" key="4">
    <source>
        <dbReference type="ARBA" id="ARBA00022960"/>
    </source>
</evidence>
<comment type="catalytic activity">
    <reaction evidence="8">
        <text>[GlcNAc-(1-&gt;4)-Mur2Ac(oyl-L-Ala-gamma-D-Glu-L-Lys-D-Ala-D-Ala)](n)-di-trans,octa-cis-undecaprenyl diphosphate + beta-D-GlcNAc-(1-&gt;4)-Mur2Ac(oyl-L-Ala-gamma-D-Glu-L-Lys-D-Ala-D-Ala)-di-trans,octa-cis-undecaprenyl diphosphate = [GlcNAc-(1-&gt;4)-Mur2Ac(oyl-L-Ala-gamma-D-Glu-L-Lys-D-Ala-D-Ala)](n+1)-di-trans,octa-cis-undecaprenyl diphosphate + di-trans,octa-cis-undecaprenyl diphosphate + H(+)</text>
        <dbReference type="Rhea" id="RHEA:23708"/>
        <dbReference type="Rhea" id="RHEA-COMP:9602"/>
        <dbReference type="Rhea" id="RHEA-COMP:9603"/>
        <dbReference type="ChEBI" id="CHEBI:15378"/>
        <dbReference type="ChEBI" id="CHEBI:58405"/>
        <dbReference type="ChEBI" id="CHEBI:60033"/>
        <dbReference type="ChEBI" id="CHEBI:78435"/>
        <dbReference type="EC" id="2.4.99.28"/>
    </reaction>
</comment>
<comment type="caution">
    <text evidence="10">The sequence shown here is derived from an EMBL/GenBank/DDBJ whole genome shotgun (WGS) entry which is preliminary data.</text>
</comment>
<evidence type="ECO:0000313" key="11">
    <source>
        <dbReference type="Proteomes" id="UP001447516"/>
    </source>
</evidence>
<dbReference type="PROSITE" id="PS00428">
    <property type="entry name" value="FTSW_RODA_SPOVE"/>
    <property type="match status" value="1"/>
</dbReference>
<feature type="transmembrane region" description="Helical" evidence="9">
    <location>
        <begin position="297"/>
        <end position="317"/>
    </location>
</feature>
<gene>
    <name evidence="10" type="primary">rodA</name>
    <name evidence="10" type="ORF">AAH991_13195</name>
</gene>
<dbReference type="InterPro" id="IPR011923">
    <property type="entry name" value="RodA/MrdB"/>
</dbReference>
<feature type="transmembrane region" description="Helical" evidence="9">
    <location>
        <begin position="66"/>
        <end position="85"/>
    </location>
</feature>
<keyword evidence="3 9" id="KW-0812">Transmembrane</keyword>
<comment type="pathway">
    <text evidence="2">Cell wall biogenesis; peptidoglycan biosynthesis.</text>
</comment>
<feature type="transmembrane region" description="Helical" evidence="9">
    <location>
        <begin position="329"/>
        <end position="357"/>
    </location>
</feature>
<evidence type="ECO:0000256" key="2">
    <source>
        <dbReference type="ARBA" id="ARBA00004752"/>
    </source>
</evidence>
<comment type="subcellular location">
    <subcellularLocation>
        <location evidence="1">Membrane</location>
        <topology evidence="1">Multi-pass membrane protein</topology>
    </subcellularLocation>
</comment>
<feature type="transmembrane region" description="Helical" evidence="9">
    <location>
        <begin position="207"/>
        <end position="226"/>
    </location>
</feature>
<dbReference type="Proteomes" id="UP001447516">
    <property type="component" value="Unassembled WGS sequence"/>
</dbReference>
<dbReference type="NCBIfam" id="TIGR02210">
    <property type="entry name" value="rodA_shape"/>
    <property type="match status" value="1"/>
</dbReference>
<organism evidence="10 11">
    <name type="scientific">Microbispora maris</name>
    <dbReference type="NCBI Taxonomy" id="3144104"/>
    <lineage>
        <taxon>Bacteria</taxon>
        <taxon>Bacillati</taxon>
        <taxon>Actinomycetota</taxon>
        <taxon>Actinomycetes</taxon>
        <taxon>Streptosporangiales</taxon>
        <taxon>Streptosporangiaceae</taxon>
        <taxon>Microbispora</taxon>
    </lineage>
</organism>
<keyword evidence="5 9" id="KW-1133">Transmembrane helix</keyword>
<dbReference type="EC" id="2.4.99.28" evidence="7"/>
<dbReference type="Pfam" id="PF01098">
    <property type="entry name" value="FTSW_RODA_SPOVE"/>
    <property type="match status" value="1"/>
</dbReference>
<keyword evidence="11" id="KW-1185">Reference proteome</keyword>
<feature type="transmembrane region" description="Helical" evidence="9">
    <location>
        <begin position="184"/>
        <end position="200"/>
    </location>
</feature>
<keyword evidence="4" id="KW-0133">Cell shape</keyword>
<feature type="transmembrane region" description="Helical" evidence="9">
    <location>
        <begin position="92"/>
        <end position="112"/>
    </location>
</feature>
<dbReference type="InterPro" id="IPR001182">
    <property type="entry name" value="FtsW/RodA"/>
</dbReference>
<feature type="transmembrane region" description="Helical" evidence="9">
    <location>
        <begin position="161"/>
        <end position="178"/>
    </location>
</feature>
<feature type="transmembrane region" description="Helical" evidence="9">
    <location>
        <begin position="28"/>
        <end position="46"/>
    </location>
</feature>
<sequence length="391" mass="41143">MTEAIGIRRRSFASRVVGRGSVVWRMDWLLFGAVVALSAVGTLLVWSATRTWSSIEPTGMAKKHVLNLLIGLALYSAIAVTDYRWLRTYAPVLYGIAVIGLILVISPMGSTINGHHSWILLGGGFALQPAELMKPALVVILARLLAPTSEKGKKTKDRPRAAGLALSLAAAGAAAALVMLQPDLGTTMVLMATTGAIIVFSGIRKRWVVAGVLLTGLAAVAVWSLGLLKPYQVARFTALIDPSSDPRGVGYNSTQALVAIGSGEVFGKGLFHGGQTTGRFVPEQHTDFIFTVAGEELGFVGSVTVVALLGVVLLRGARIARMCGDRFSALVSGGIVAWLAFQTLVNVGMTIGIMPITGVPLPFVSYGGTATFANMTAIAILQAIHLRSRPV</sequence>
<dbReference type="PANTHER" id="PTHR30474">
    <property type="entry name" value="CELL CYCLE PROTEIN"/>
    <property type="match status" value="1"/>
</dbReference>
<feature type="transmembrane region" description="Helical" evidence="9">
    <location>
        <begin position="363"/>
        <end position="384"/>
    </location>
</feature>
<evidence type="ECO:0000256" key="3">
    <source>
        <dbReference type="ARBA" id="ARBA00022692"/>
    </source>
</evidence>
<evidence type="ECO:0000256" key="9">
    <source>
        <dbReference type="SAM" id="Phobius"/>
    </source>
</evidence>
<proteinExistence type="predicted"/>
<evidence type="ECO:0000256" key="8">
    <source>
        <dbReference type="ARBA" id="ARBA00049902"/>
    </source>
</evidence>
<evidence type="ECO:0000256" key="1">
    <source>
        <dbReference type="ARBA" id="ARBA00004141"/>
    </source>
</evidence>
<reference evidence="10 11" key="1">
    <citation type="submission" date="2024-05" db="EMBL/GenBank/DDBJ databases">
        <title>Microbispora sp.ZYX-F-249.</title>
        <authorList>
            <person name="Xie H."/>
        </authorList>
    </citation>
    <scope>NUCLEOTIDE SEQUENCE [LARGE SCALE GENOMIC DNA]</scope>
    <source>
        <strain evidence="10 11">ZYX-F-249</strain>
    </source>
</reference>
<evidence type="ECO:0000256" key="6">
    <source>
        <dbReference type="ARBA" id="ARBA00023136"/>
    </source>
</evidence>
<accession>A0ABV0AL96</accession>
<protein>
    <recommendedName>
        <fullName evidence="7">peptidoglycan glycosyltransferase</fullName>
        <ecNumber evidence="7">2.4.99.28</ecNumber>
    </recommendedName>
</protein>
<dbReference type="RefSeq" id="WP_346226069.1">
    <property type="nucleotide sequence ID" value="NZ_JBDJAW010000008.1"/>
</dbReference>
<keyword evidence="6 9" id="KW-0472">Membrane</keyword>
<dbReference type="InterPro" id="IPR018365">
    <property type="entry name" value="Cell_cycle_FtsW-rel_CS"/>
</dbReference>
<name>A0ABV0AL96_9ACTN</name>
<evidence type="ECO:0000313" key="10">
    <source>
        <dbReference type="EMBL" id="MEN3536064.1"/>
    </source>
</evidence>